<evidence type="ECO:0000313" key="1">
    <source>
        <dbReference type="EMBL" id="KAF2489818.1"/>
    </source>
</evidence>
<accession>A0A6A6QBG9</accession>
<sequence length="456" mass="48119">MHQDAGNTGSSDYGGPLGNNVNVSTIASGLRVLLFDTQGELTAAYTYLANGSKTPTYALAAVDPDSFAILSTWLSPGNDHLNTEYMELNLKSNTIAVSSRQGRIFIVQRKGTQFNLLKTIDLVALGIVEVYEELLNSMFDAQGNIWFSTGGIVGGVGDAPQNTTVFGYIDSKGTVHSLRLQNQMQENGLAVNGDIVYAATGPSPNSPADTANATGYIYAFTSGSGSKITTLWKEAYDAGSAIKPGCYSRGTGATPTLLGNDYVVITDNSDSQISLLVYRQGKTSGPPVCSVPVFQPGTSATDNSPIIGFDGKTYGVILRNDYNAPALYLGAGDINGAYNNFNPMAPGLVRVNVPADGGGCSIAWSNDEFRTTSVSVLSTKTGLFYTYLQDAELADQGEYVFYASATSYETGEVAWKVRAGAGGTLNDNELPGTLGPDGTFYQGVTGGVVRVHDSYF</sequence>
<gene>
    <name evidence="1" type="ORF">BU16DRAFT_622424</name>
</gene>
<dbReference type="AlphaFoldDB" id="A0A6A6QBG9"/>
<keyword evidence="2" id="KW-1185">Reference proteome</keyword>
<evidence type="ECO:0000313" key="2">
    <source>
        <dbReference type="Proteomes" id="UP000799750"/>
    </source>
</evidence>
<proteinExistence type="predicted"/>
<reference evidence="1" key="1">
    <citation type="journal article" date="2020" name="Stud. Mycol.">
        <title>101 Dothideomycetes genomes: a test case for predicting lifestyles and emergence of pathogens.</title>
        <authorList>
            <person name="Haridas S."/>
            <person name="Albert R."/>
            <person name="Binder M."/>
            <person name="Bloem J."/>
            <person name="Labutti K."/>
            <person name="Salamov A."/>
            <person name="Andreopoulos B."/>
            <person name="Baker S."/>
            <person name="Barry K."/>
            <person name="Bills G."/>
            <person name="Bluhm B."/>
            <person name="Cannon C."/>
            <person name="Castanera R."/>
            <person name="Culley D."/>
            <person name="Daum C."/>
            <person name="Ezra D."/>
            <person name="Gonzalez J."/>
            <person name="Henrissat B."/>
            <person name="Kuo A."/>
            <person name="Liang C."/>
            <person name="Lipzen A."/>
            <person name="Lutzoni F."/>
            <person name="Magnuson J."/>
            <person name="Mondo S."/>
            <person name="Nolan M."/>
            <person name="Ohm R."/>
            <person name="Pangilinan J."/>
            <person name="Park H.-J."/>
            <person name="Ramirez L."/>
            <person name="Alfaro M."/>
            <person name="Sun H."/>
            <person name="Tritt A."/>
            <person name="Yoshinaga Y."/>
            <person name="Zwiers L.-H."/>
            <person name="Turgeon B."/>
            <person name="Goodwin S."/>
            <person name="Spatafora J."/>
            <person name="Crous P."/>
            <person name="Grigoriev I."/>
        </authorList>
    </citation>
    <scope>NUCLEOTIDE SEQUENCE</scope>
    <source>
        <strain evidence="1">CBS 269.34</strain>
    </source>
</reference>
<dbReference type="EMBL" id="MU004198">
    <property type="protein sequence ID" value="KAF2489818.1"/>
    <property type="molecule type" value="Genomic_DNA"/>
</dbReference>
<organism evidence="1 2">
    <name type="scientific">Lophium mytilinum</name>
    <dbReference type="NCBI Taxonomy" id="390894"/>
    <lineage>
        <taxon>Eukaryota</taxon>
        <taxon>Fungi</taxon>
        <taxon>Dikarya</taxon>
        <taxon>Ascomycota</taxon>
        <taxon>Pezizomycotina</taxon>
        <taxon>Dothideomycetes</taxon>
        <taxon>Pleosporomycetidae</taxon>
        <taxon>Mytilinidiales</taxon>
        <taxon>Mytilinidiaceae</taxon>
        <taxon>Lophium</taxon>
    </lineage>
</organism>
<dbReference type="SUPFAM" id="SSF63825">
    <property type="entry name" value="YWTD domain"/>
    <property type="match status" value="1"/>
</dbReference>
<protein>
    <submittedName>
        <fullName evidence="1">Uncharacterized protein</fullName>
    </submittedName>
</protein>
<dbReference type="Proteomes" id="UP000799750">
    <property type="component" value="Unassembled WGS sequence"/>
</dbReference>
<name>A0A6A6QBG9_9PEZI</name>
<dbReference type="OrthoDB" id="4818326at2759"/>